<dbReference type="AlphaFoldDB" id="A0AAE0ZCU7"/>
<reference evidence="1" key="1">
    <citation type="journal article" date="2023" name="G3 (Bethesda)">
        <title>A reference genome for the long-term kleptoplast-retaining sea slug Elysia crispata morphotype clarki.</title>
        <authorList>
            <person name="Eastman K.E."/>
            <person name="Pendleton A.L."/>
            <person name="Shaikh M.A."/>
            <person name="Suttiyut T."/>
            <person name="Ogas R."/>
            <person name="Tomko P."/>
            <person name="Gavelis G."/>
            <person name="Widhalm J.R."/>
            <person name="Wisecaver J.H."/>
        </authorList>
    </citation>
    <scope>NUCLEOTIDE SEQUENCE</scope>
    <source>
        <strain evidence="1">ECLA1</strain>
    </source>
</reference>
<evidence type="ECO:0000313" key="1">
    <source>
        <dbReference type="EMBL" id="KAK3766062.1"/>
    </source>
</evidence>
<accession>A0AAE0ZCU7</accession>
<evidence type="ECO:0000313" key="2">
    <source>
        <dbReference type="Proteomes" id="UP001283361"/>
    </source>
</evidence>
<proteinExistence type="predicted"/>
<comment type="caution">
    <text evidence="1">The sequence shown here is derived from an EMBL/GenBank/DDBJ whole genome shotgun (WGS) entry which is preliminary data.</text>
</comment>
<name>A0AAE0ZCU7_9GAST</name>
<dbReference type="Proteomes" id="UP001283361">
    <property type="component" value="Unassembled WGS sequence"/>
</dbReference>
<protein>
    <submittedName>
        <fullName evidence="1">Uncharacterized protein</fullName>
    </submittedName>
</protein>
<sequence>MLRRDRFDTMMCNMEVCVDLYIWTIHLGVQNTALTTLSDTEVLKRYPSASDMCRLNANNLEVRKLELMVGAWIRVMDKLLEMACVLLPWTVLCVSSS</sequence>
<gene>
    <name evidence="1" type="ORF">RRG08_002299</name>
</gene>
<keyword evidence="2" id="KW-1185">Reference proteome</keyword>
<organism evidence="1 2">
    <name type="scientific">Elysia crispata</name>
    <name type="common">lettuce slug</name>
    <dbReference type="NCBI Taxonomy" id="231223"/>
    <lineage>
        <taxon>Eukaryota</taxon>
        <taxon>Metazoa</taxon>
        <taxon>Spiralia</taxon>
        <taxon>Lophotrochozoa</taxon>
        <taxon>Mollusca</taxon>
        <taxon>Gastropoda</taxon>
        <taxon>Heterobranchia</taxon>
        <taxon>Euthyneura</taxon>
        <taxon>Panpulmonata</taxon>
        <taxon>Sacoglossa</taxon>
        <taxon>Placobranchoidea</taxon>
        <taxon>Plakobranchidae</taxon>
        <taxon>Elysia</taxon>
    </lineage>
</organism>
<dbReference type="EMBL" id="JAWDGP010004263">
    <property type="protein sequence ID" value="KAK3766062.1"/>
    <property type="molecule type" value="Genomic_DNA"/>
</dbReference>